<evidence type="ECO:0000313" key="1">
    <source>
        <dbReference type="EMBL" id="KAF1796646.1"/>
    </source>
</evidence>
<protein>
    <submittedName>
        <fullName evidence="1">Uncharacterized protein</fullName>
    </submittedName>
</protein>
<sequence length="404" mass="46839">MDLDVDALFIVITSRLMHYITSICQDLDQYNMDKIKAKDSLLTFRDTDDLPTLDISVMRKFTSLTSSIIKHHKNLDALDMDMFGKVIKLMENTVIVSTDVDIIEHYAKNMVENKESTFNMLNLINDALETCSMIFDILTTCKLDKKFLSQNLITNCLHFIKNQLDYTIYPIIDANGFEDEAISLTCNADYFVKLIMDSPRQKHVISTFIPLIIRFFRRAFTLILAEDLDDDVLVIVAYISMAPFFHDFPESSTSILIRDLNQETTFSPYEQLKFCALDILKHIFSRYPKHRRWIFEEILTSLGSLTVMDGARKYRLRDNRSIHVISALFMQLVQCCSSLSDYASHKGWYSRWYIKYQKMAKKKNADQIKLLDDKLVQHAADAWRLGAEAAANSASFFLEFLMSK</sequence>
<dbReference type="EMBL" id="JAAECE010000011">
    <property type="protein sequence ID" value="KAF1796646.1"/>
    <property type="molecule type" value="Genomic_DNA"/>
</dbReference>
<dbReference type="GO" id="GO:0003682">
    <property type="term" value="F:chromatin binding"/>
    <property type="evidence" value="ECO:0007669"/>
    <property type="project" value="TreeGrafter"/>
</dbReference>
<dbReference type="GO" id="GO:1990414">
    <property type="term" value="P:replication-born double-strand break repair via sister chromatid exchange"/>
    <property type="evidence" value="ECO:0007669"/>
    <property type="project" value="TreeGrafter"/>
</dbReference>
<comment type="caution">
    <text evidence="1">The sequence shown here is derived from an EMBL/GenBank/DDBJ whole genome shotgun (WGS) entry which is preliminary data.</text>
</comment>
<dbReference type="GO" id="GO:0140588">
    <property type="term" value="P:chromatin looping"/>
    <property type="evidence" value="ECO:0007669"/>
    <property type="project" value="InterPro"/>
</dbReference>
<evidence type="ECO:0000313" key="2">
    <source>
        <dbReference type="Proteomes" id="UP000469890"/>
    </source>
</evidence>
<name>A0A8H4B7U4_MUCCL</name>
<dbReference type="GO" id="GO:0090694">
    <property type="term" value="C:Scc2-Scc4 cohesin loading complex"/>
    <property type="evidence" value="ECO:0007669"/>
    <property type="project" value="TreeGrafter"/>
</dbReference>
<reference evidence="1 2" key="1">
    <citation type="submission" date="2019-09" db="EMBL/GenBank/DDBJ databases">
        <authorList>
            <consortium name="DOE Joint Genome Institute"/>
            <person name="Mondo S.J."/>
            <person name="Navarro-Mendoza M.I."/>
            <person name="Perez-Arques C."/>
            <person name="Panchal S."/>
            <person name="Nicolas F.E."/>
            <person name="Ganguly P."/>
            <person name="Pangilinan J."/>
            <person name="Grigoriev I."/>
            <person name="Heitman J."/>
            <person name="Sanya K."/>
            <person name="Garre V."/>
        </authorList>
    </citation>
    <scope>NUCLEOTIDE SEQUENCE [LARGE SCALE GENOMIC DNA]</scope>
    <source>
        <strain evidence="1 2">MU402</strain>
    </source>
</reference>
<dbReference type="InterPro" id="IPR033031">
    <property type="entry name" value="Scc2/Nipped-B"/>
</dbReference>
<dbReference type="GO" id="GO:0034087">
    <property type="term" value="P:establishment of mitotic sister chromatid cohesion"/>
    <property type="evidence" value="ECO:0007669"/>
    <property type="project" value="TreeGrafter"/>
</dbReference>
<dbReference type="GO" id="GO:0071169">
    <property type="term" value="P:establishment of protein localization to chromatin"/>
    <property type="evidence" value="ECO:0007669"/>
    <property type="project" value="TreeGrafter"/>
</dbReference>
<dbReference type="GO" id="GO:0010468">
    <property type="term" value="P:regulation of gene expression"/>
    <property type="evidence" value="ECO:0007669"/>
    <property type="project" value="InterPro"/>
</dbReference>
<dbReference type="Proteomes" id="UP000469890">
    <property type="component" value="Unassembled WGS sequence"/>
</dbReference>
<organism evidence="1 2">
    <name type="scientific">Mucor circinelloides f. lusitanicus</name>
    <name type="common">Mucor racemosus var. lusitanicus</name>
    <dbReference type="NCBI Taxonomy" id="29924"/>
    <lineage>
        <taxon>Eukaryota</taxon>
        <taxon>Fungi</taxon>
        <taxon>Fungi incertae sedis</taxon>
        <taxon>Mucoromycota</taxon>
        <taxon>Mucoromycotina</taxon>
        <taxon>Mucoromycetes</taxon>
        <taxon>Mucorales</taxon>
        <taxon>Mucorineae</taxon>
        <taxon>Mucoraceae</taxon>
        <taxon>Mucor</taxon>
    </lineage>
</organism>
<dbReference type="PANTHER" id="PTHR21704:SF18">
    <property type="entry name" value="NIPPED-B-LIKE PROTEIN"/>
    <property type="match status" value="1"/>
</dbReference>
<proteinExistence type="predicted"/>
<dbReference type="GO" id="GO:0061775">
    <property type="term" value="F:cohesin loader activity"/>
    <property type="evidence" value="ECO:0007669"/>
    <property type="project" value="InterPro"/>
</dbReference>
<accession>A0A8H4B7U4</accession>
<gene>
    <name evidence="1" type="ORF">FB192DRAFT_1292240</name>
</gene>
<dbReference type="AlphaFoldDB" id="A0A8H4B7U4"/>
<dbReference type="PANTHER" id="PTHR21704">
    <property type="entry name" value="NIPPED-B-LIKE PROTEIN DELANGIN SCC2-RELATED"/>
    <property type="match status" value="1"/>
</dbReference>